<evidence type="ECO:0000313" key="9">
    <source>
        <dbReference type="Proteomes" id="UP001596116"/>
    </source>
</evidence>
<name>A0ABW1KZ80_9PROT</name>
<evidence type="ECO:0000256" key="1">
    <source>
        <dbReference type="ARBA" id="ARBA00001968"/>
    </source>
</evidence>
<organism evidence="8 9">
    <name type="scientific">Hyphococcus aureus</name>
    <dbReference type="NCBI Taxonomy" id="2666033"/>
    <lineage>
        <taxon>Bacteria</taxon>
        <taxon>Pseudomonadati</taxon>
        <taxon>Pseudomonadota</taxon>
        <taxon>Alphaproteobacteria</taxon>
        <taxon>Parvularculales</taxon>
        <taxon>Parvularculaceae</taxon>
        <taxon>Hyphococcus</taxon>
    </lineage>
</organism>
<comment type="caution">
    <text evidence="8">The sequence shown here is derived from an EMBL/GenBank/DDBJ whole genome shotgun (WGS) entry which is preliminary data.</text>
</comment>
<comment type="similarity">
    <text evidence="5">Belongs to the YicC/YloC family.</text>
</comment>
<accession>A0ABW1KZ80</accession>
<feature type="domain" description="Endoribonuclease YicC-like C-terminal" evidence="7">
    <location>
        <begin position="180"/>
        <end position="295"/>
    </location>
</feature>
<evidence type="ECO:0000256" key="5">
    <source>
        <dbReference type="ARBA" id="ARBA00035648"/>
    </source>
</evidence>
<dbReference type="GO" id="GO:0016787">
    <property type="term" value="F:hydrolase activity"/>
    <property type="evidence" value="ECO:0007669"/>
    <property type="project" value="UniProtKB-KW"/>
</dbReference>
<dbReference type="EMBL" id="JBHPON010000003">
    <property type="protein sequence ID" value="MFC6037284.1"/>
    <property type="molecule type" value="Genomic_DNA"/>
</dbReference>
<sequence length="295" mass="32188">MTGNLSSMTGFARIEGAHDGWRYIWEVRSVNGRGLEWRARLPAGFDALDPEMRKLAKQKLARGTLNIGLTLNKDGQDAGYAINEAMLDNAVAMIEKIRLRIECAPPQAEGLLALRGVIEQAEDEMSEEMREALCAALMTSFAQALDGLADARRKEGVAMGEVLAGQLDMIEKLTADAAANAAAMPAAIRDRISAQLKELLEGAVPEDRLAQEASLLAIKADVREELDRLSSHVGAGRALLAKSGPVGRDLDFLTQELNREANTLCSKAQDMELKRIGLDLKRVIDQVREQVQNIE</sequence>
<comment type="cofactor">
    <cofactor evidence="1">
        <name>a divalent metal cation</name>
        <dbReference type="ChEBI" id="CHEBI:60240"/>
    </cofactor>
</comment>
<dbReference type="NCBIfam" id="TIGR00255">
    <property type="entry name" value="YicC/YloC family endoribonuclease"/>
    <property type="match status" value="1"/>
</dbReference>
<evidence type="ECO:0000313" key="8">
    <source>
        <dbReference type="EMBL" id="MFC6037284.1"/>
    </source>
</evidence>
<dbReference type="Pfam" id="PF08340">
    <property type="entry name" value="YicC-like_C"/>
    <property type="match status" value="1"/>
</dbReference>
<dbReference type="InterPro" id="IPR005229">
    <property type="entry name" value="YicC/YloC-like"/>
</dbReference>
<keyword evidence="4 8" id="KW-0378">Hydrolase</keyword>
<dbReference type="InterPro" id="IPR013527">
    <property type="entry name" value="YicC-like_N"/>
</dbReference>
<dbReference type="PANTHER" id="PTHR30636">
    <property type="entry name" value="UPF0701 PROTEIN YICC"/>
    <property type="match status" value="1"/>
</dbReference>
<dbReference type="Pfam" id="PF03755">
    <property type="entry name" value="YicC-like_N"/>
    <property type="match status" value="1"/>
</dbReference>
<dbReference type="PANTHER" id="PTHR30636:SF3">
    <property type="entry name" value="UPF0701 PROTEIN YICC"/>
    <property type="match status" value="1"/>
</dbReference>
<dbReference type="Proteomes" id="UP001596116">
    <property type="component" value="Unassembled WGS sequence"/>
</dbReference>
<evidence type="ECO:0000256" key="3">
    <source>
        <dbReference type="ARBA" id="ARBA00022759"/>
    </source>
</evidence>
<dbReference type="EC" id="3.1.-.-" evidence="8"/>
<feature type="domain" description="Endoribonuclease YicC-like N-terminal" evidence="6">
    <location>
        <begin position="6"/>
        <end position="159"/>
    </location>
</feature>
<protein>
    <submittedName>
        <fullName evidence="8">YicC/YloC family endoribonuclease</fullName>
        <ecNumber evidence="8">3.1.-.-</ecNumber>
    </submittedName>
</protein>
<keyword evidence="9" id="KW-1185">Reference proteome</keyword>
<evidence type="ECO:0000256" key="4">
    <source>
        <dbReference type="ARBA" id="ARBA00022801"/>
    </source>
</evidence>
<keyword evidence="3" id="KW-0255">Endonuclease</keyword>
<evidence type="ECO:0000256" key="2">
    <source>
        <dbReference type="ARBA" id="ARBA00022722"/>
    </source>
</evidence>
<proteinExistence type="inferred from homology"/>
<keyword evidence="2" id="KW-0540">Nuclease</keyword>
<gene>
    <name evidence="8" type="ORF">ACFMB1_17130</name>
</gene>
<dbReference type="InterPro" id="IPR013551">
    <property type="entry name" value="YicC-like_C"/>
</dbReference>
<reference evidence="8 9" key="1">
    <citation type="submission" date="2024-09" db="EMBL/GenBank/DDBJ databases">
        <authorList>
            <person name="Zhang Z.-H."/>
        </authorList>
    </citation>
    <scope>NUCLEOTIDE SEQUENCE [LARGE SCALE GENOMIC DNA]</scope>
    <source>
        <strain evidence="8 9">HHTR114</strain>
    </source>
</reference>
<dbReference type="RefSeq" id="WP_379881324.1">
    <property type="nucleotide sequence ID" value="NZ_JBHPON010000003.1"/>
</dbReference>
<evidence type="ECO:0000259" key="6">
    <source>
        <dbReference type="Pfam" id="PF03755"/>
    </source>
</evidence>
<evidence type="ECO:0000259" key="7">
    <source>
        <dbReference type="Pfam" id="PF08340"/>
    </source>
</evidence>